<evidence type="ECO:0000256" key="15">
    <source>
        <dbReference type="SAM" id="Coils"/>
    </source>
</evidence>
<dbReference type="Gene3D" id="1.10.510.10">
    <property type="entry name" value="Transferase(Phosphotransferase) domain 1"/>
    <property type="match status" value="1"/>
</dbReference>
<dbReference type="PANTHER" id="PTHR48012:SF9">
    <property type="entry name" value="SERINE_THREONINE-PROTEIN KINASE 25"/>
    <property type="match status" value="1"/>
</dbReference>
<evidence type="ECO:0000256" key="1">
    <source>
        <dbReference type="ARBA" id="ARBA00001946"/>
    </source>
</evidence>
<feature type="binding site" evidence="14">
    <location>
        <position position="48"/>
    </location>
    <ligand>
        <name>ATP</name>
        <dbReference type="ChEBI" id="CHEBI:30616"/>
    </ligand>
</feature>
<organism evidence="19 20">
    <name type="scientific">Hemibagrus guttatus</name>
    <dbReference type="NCBI Taxonomy" id="175788"/>
    <lineage>
        <taxon>Eukaryota</taxon>
        <taxon>Metazoa</taxon>
        <taxon>Chordata</taxon>
        <taxon>Craniata</taxon>
        <taxon>Vertebrata</taxon>
        <taxon>Euteleostomi</taxon>
        <taxon>Actinopterygii</taxon>
        <taxon>Neopterygii</taxon>
        <taxon>Teleostei</taxon>
        <taxon>Ostariophysi</taxon>
        <taxon>Siluriformes</taxon>
        <taxon>Bagridae</taxon>
        <taxon>Hemibagrus</taxon>
    </lineage>
</organism>
<feature type="domain" description="Protein kinase" evidence="17">
    <location>
        <begin position="448"/>
        <end position="704"/>
    </location>
</feature>
<evidence type="ECO:0000256" key="13">
    <source>
        <dbReference type="ARBA" id="ARBA00048679"/>
    </source>
</evidence>
<feature type="compositionally biased region" description="Acidic residues" evidence="16">
    <location>
        <begin position="733"/>
        <end position="746"/>
    </location>
</feature>
<dbReference type="SMART" id="SM00220">
    <property type="entry name" value="S_TKc"/>
    <property type="match status" value="1"/>
</dbReference>
<dbReference type="CDD" id="cd01650">
    <property type="entry name" value="RT_nLTR_like"/>
    <property type="match status" value="1"/>
</dbReference>
<dbReference type="CDD" id="cd06609">
    <property type="entry name" value="STKc_MST3_like"/>
    <property type="match status" value="1"/>
</dbReference>
<evidence type="ECO:0000256" key="7">
    <source>
        <dbReference type="ARBA" id="ARBA00022723"/>
    </source>
</evidence>
<dbReference type="GO" id="GO:0005794">
    <property type="term" value="C:Golgi apparatus"/>
    <property type="evidence" value="ECO:0007669"/>
    <property type="project" value="TreeGrafter"/>
</dbReference>
<evidence type="ECO:0000256" key="6">
    <source>
        <dbReference type="ARBA" id="ARBA00022527"/>
    </source>
</evidence>
<dbReference type="Gene3D" id="1.10.12.70">
    <property type="match status" value="1"/>
</dbReference>
<comment type="catalytic activity">
    <reaction evidence="12">
        <text>L-threonyl-[protein] + ATP = O-phospho-L-threonyl-[protein] + ADP + H(+)</text>
        <dbReference type="Rhea" id="RHEA:46608"/>
        <dbReference type="Rhea" id="RHEA-COMP:11060"/>
        <dbReference type="Rhea" id="RHEA-COMP:11605"/>
        <dbReference type="ChEBI" id="CHEBI:15378"/>
        <dbReference type="ChEBI" id="CHEBI:30013"/>
        <dbReference type="ChEBI" id="CHEBI:30616"/>
        <dbReference type="ChEBI" id="CHEBI:61977"/>
        <dbReference type="ChEBI" id="CHEBI:456216"/>
        <dbReference type="EC" id="2.7.11.1"/>
    </reaction>
</comment>
<dbReference type="Pfam" id="PF20929">
    <property type="entry name" value="PDCD10_N"/>
    <property type="match status" value="1"/>
</dbReference>
<evidence type="ECO:0000256" key="5">
    <source>
        <dbReference type="ARBA" id="ARBA00022490"/>
    </source>
</evidence>
<dbReference type="PANTHER" id="PTHR48012">
    <property type="entry name" value="STERILE20-LIKE KINASE, ISOFORM B-RELATED"/>
    <property type="match status" value="1"/>
</dbReference>
<sequence>MAHLRAINRNARLDPEEYFTKQERIGKGSFGEVYKGINNHTKEVVAIKIIDLEEAEDEIEDIQQEITVLSQCDSPFVTKYYGSYLKRDRDGKDVQQVRVIKDRDGRVLTSEESVQRRWKEYFEELMNEENEREKRVEGVNSVEQKVDKIRKDEVRKALKRMKSGKAVGPDDIPVEVWKCLGEAAVEFLASLFNRVLESERMPEEWRRSVLVPIFKNKGDVQSCSNYRGIKLMSHTMKVWERVVEARLRKVMEICEQQYGFMPRRSTTDAIFALRILMEKYRDGQRELHCVFVDLEKAYDRVPREELWYCMRKSGVAEKYVRVVQDMYERSRTVVRCAVGQTEEFNVEVGLHQGSALSPFLFAIVMDQLSEEVRQESPWTMMFADDIVICSESREQVEENLERWRFALERRGMKVSGSKTEYMCVNEREGSGTVRLQGEEVKKVQEFKYLGSTVQSNGECGKEVKKRVQAGWNGWRKVSGVLCDQKISARIKGKVYRTVVRPAMLYGLETVSLRKRQESELEGTKLWIIMEYLGGGSALDLLRPGPLEETYIATILREILKGLEYLHSERKIHRDIKAANVLLSEQGDVKLADFGVAGQLTDTQIKRNTFVGTPFWMAPEVIKQSAYDFKADIWSLGITAIELAKGEPPNSDLHPMRVLFLIPKSTPPTLEGSYSKPFKEFVEACLNKDPRFRPTAKELLKHKFITRYTKKTSYLTELIDRYRRWKSEGHGEESSSDDSDMDGDGDERDQCPMWTFPTVRPSSMNKLQKGYANTDSETAETVKRQPRSQCLSALVSPVFRELKEKRRASGGGIGAIEELENAFNLAEESCPGISDLLVTHVMERVCRFALNSNGNTTPSSR</sequence>
<evidence type="ECO:0000313" key="19">
    <source>
        <dbReference type="EMBL" id="KAK3531431.1"/>
    </source>
</evidence>
<evidence type="ECO:0000256" key="11">
    <source>
        <dbReference type="ARBA" id="ARBA00022842"/>
    </source>
</evidence>
<dbReference type="InterPro" id="IPR000477">
    <property type="entry name" value="RT_dom"/>
</dbReference>
<keyword evidence="7" id="KW-0479">Metal-binding</keyword>
<dbReference type="EMBL" id="JAUCMX010000011">
    <property type="protein sequence ID" value="KAK3531431.1"/>
    <property type="molecule type" value="Genomic_DNA"/>
</dbReference>
<keyword evidence="20" id="KW-1185">Reference proteome</keyword>
<dbReference type="PROSITE" id="PS00107">
    <property type="entry name" value="PROTEIN_KINASE_ATP"/>
    <property type="match status" value="1"/>
</dbReference>
<dbReference type="SUPFAM" id="SSF56112">
    <property type="entry name" value="Protein kinase-like (PK-like)"/>
    <property type="match status" value="1"/>
</dbReference>
<evidence type="ECO:0000256" key="4">
    <source>
        <dbReference type="ARBA" id="ARBA00010879"/>
    </source>
</evidence>
<dbReference type="Proteomes" id="UP001274896">
    <property type="component" value="Unassembled WGS sequence"/>
</dbReference>
<keyword evidence="6" id="KW-0723">Serine/threonine-protein kinase</keyword>
<reference evidence="19" key="1">
    <citation type="submission" date="2023-06" db="EMBL/GenBank/DDBJ databases">
        <title>Male Hemibagrus guttatus genome.</title>
        <authorList>
            <person name="Bian C."/>
        </authorList>
    </citation>
    <scope>NUCLEOTIDE SEQUENCE</scope>
    <source>
        <strain evidence="19">Male_cb2023</strain>
        <tissue evidence="19">Muscle</tissue>
    </source>
</reference>
<dbReference type="AlphaFoldDB" id="A0AAE0QTD8"/>
<dbReference type="InterPro" id="IPR011009">
    <property type="entry name" value="Kinase-like_dom_sf"/>
</dbReference>
<dbReference type="GO" id="GO:0046872">
    <property type="term" value="F:metal ion binding"/>
    <property type="evidence" value="ECO:0007669"/>
    <property type="project" value="UniProtKB-KW"/>
</dbReference>
<feature type="domain" description="Reverse transcriptase" evidence="18">
    <location>
        <begin position="194"/>
        <end position="453"/>
    </location>
</feature>
<dbReference type="PROSITE" id="PS50011">
    <property type="entry name" value="PROTEIN_KINASE_DOM"/>
    <property type="match status" value="1"/>
</dbReference>
<evidence type="ECO:0000256" key="12">
    <source>
        <dbReference type="ARBA" id="ARBA00047899"/>
    </source>
</evidence>
<comment type="catalytic activity">
    <reaction evidence="13">
        <text>L-seryl-[protein] + ATP = O-phospho-L-seryl-[protein] + ADP + H(+)</text>
        <dbReference type="Rhea" id="RHEA:17989"/>
        <dbReference type="Rhea" id="RHEA-COMP:9863"/>
        <dbReference type="Rhea" id="RHEA-COMP:11604"/>
        <dbReference type="ChEBI" id="CHEBI:15378"/>
        <dbReference type="ChEBI" id="CHEBI:29999"/>
        <dbReference type="ChEBI" id="CHEBI:30616"/>
        <dbReference type="ChEBI" id="CHEBI:83421"/>
        <dbReference type="ChEBI" id="CHEBI:456216"/>
        <dbReference type="EC" id="2.7.11.1"/>
    </reaction>
</comment>
<dbReference type="InterPro" id="IPR043502">
    <property type="entry name" value="DNA/RNA_pol_sf"/>
</dbReference>
<dbReference type="Gene3D" id="3.30.70.270">
    <property type="match status" value="1"/>
</dbReference>
<feature type="region of interest" description="Disordered" evidence="16">
    <location>
        <begin position="725"/>
        <end position="751"/>
    </location>
</feature>
<dbReference type="PROSITE" id="PS50878">
    <property type="entry name" value="RT_POL"/>
    <property type="match status" value="1"/>
</dbReference>
<evidence type="ECO:0000256" key="2">
    <source>
        <dbReference type="ARBA" id="ARBA00004496"/>
    </source>
</evidence>
<keyword evidence="10 14" id="KW-0067">ATP-binding</keyword>
<comment type="cofactor">
    <cofactor evidence="1">
        <name>Mg(2+)</name>
        <dbReference type="ChEBI" id="CHEBI:18420"/>
    </cofactor>
</comment>
<keyword evidence="15" id="KW-0175">Coiled coil</keyword>
<dbReference type="Pfam" id="PF00069">
    <property type="entry name" value="Pkinase"/>
    <property type="match status" value="2"/>
</dbReference>
<proteinExistence type="inferred from homology"/>
<evidence type="ECO:0000256" key="10">
    <source>
        <dbReference type="ARBA" id="ARBA00022840"/>
    </source>
</evidence>
<dbReference type="GO" id="GO:0005524">
    <property type="term" value="F:ATP binding"/>
    <property type="evidence" value="ECO:0007669"/>
    <property type="project" value="UniProtKB-UniRule"/>
</dbReference>
<dbReference type="FunFam" id="1.10.12.70:FF:000003">
    <property type="entry name" value="Serine/threonine-protein kinase 25"/>
    <property type="match status" value="1"/>
</dbReference>
<dbReference type="InterPro" id="IPR017441">
    <property type="entry name" value="Protein_kinase_ATP_BS"/>
</dbReference>
<keyword evidence="11" id="KW-0460">Magnesium</keyword>
<comment type="subcellular location">
    <subcellularLocation>
        <location evidence="2">Cytoplasm</location>
    </subcellularLocation>
</comment>
<gene>
    <name evidence="19" type="ORF">QTP70_020520</name>
</gene>
<feature type="coiled-coil region" evidence="15">
    <location>
        <begin position="45"/>
        <end position="72"/>
    </location>
</feature>
<protein>
    <submittedName>
        <fullName evidence="19">Uncharacterized protein</fullName>
    </submittedName>
</protein>
<comment type="similarity">
    <text evidence="4">Belongs to the beta type-B retroviral polymerase family. HERV class-II K(HML-2) pol subfamily.</text>
</comment>
<dbReference type="InterPro" id="IPR043128">
    <property type="entry name" value="Rev_trsase/Diguanyl_cyclase"/>
</dbReference>
<evidence type="ECO:0000256" key="3">
    <source>
        <dbReference type="ARBA" id="ARBA00008874"/>
    </source>
</evidence>
<comment type="caution">
    <text evidence="19">The sequence shown here is derived from an EMBL/GenBank/DDBJ whole genome shotgun (WGS) entry which is preliminary data.</text>
</comment>
<dbReference type="InterPro" id="IPR050629">
    <property type="entry name" value="STE20/SPS1-PAK"/>
</dbReference>
<keyword evidence="5" id="KW-0963">Cytoplasm</keyword>
<dbReference type="GO" id="GO:0004674">
    <property type="term" value="F:protein serine/threonine kinase activity"/>
    <property type="evidence" value="ECO:0007669"/>
    <property type="project" value="UniProtKB-KW"/>
</dbReference>
<evidence type="ECO:0000256" key="8">
    <source>
        <dbReference type="ARBA" id="ARBA00022741"/>
    </source>
</evidence>
<dbReference type="Pfam" id="PF00078">
    <property type="entry name" value="RVT_1"/>
    <property type="match status" value="1"/>
</dbReference>
<keyword evidence="8 14" id="KW-0547">Nucleotide-binding</keyword>
<accession>A0AAE0QTD8</accession>
<dbReference type="SUPFAM" id="SSF56672">
    <property type="entry name" value="DNA/RNA polymerases"/>
    <property type="match status" value="1"/>
</dbReference>
<dbReference type="InterPro" id="IPR046409">
    <property type="entry name" value="PDC10_dimerisation_sf"/>
</dbReference>
<name>A0AAE0QTD8_9TELE</name>
<evidence type="ECO:0000259" key="17">
    <source>
        <dbReference type="PROSITE" id="PS50011"/>
    </source>
</evidence>
<evidence type="ECO:0000256" key="16">
    <source>
        <dbReference type="SAM" id="MobiDB-lite"/>
    </source>
</evidence>
<evidence type="ECO:0000256" key="14">
    <source>
        <dbReference type="PROSITE-ProRule" id="PRU10141"/>
    </source>
</evidence>
<dbReference type="FunFam" id="1.10.510.10:FF:000022">
    <property type="entry name" value="Serine/threonine-protein kinase 24"/>
    <property type="match status" value="1"/>
</dbReference>
<evidence type="ECO:0000256" key="9">
    <source>
        <dbReference type="ARBA" id="ARBA00022777"/>
    </source>
</evidence>
<evidence type="ECO:0000313" key="20">
    <source>
        <dbReference type="Proteomes" id="UP001274896"/>
    </source>
</evidence>
<evidence type="ECO:0000259" key="18">
    <source>
        <dbReference type="PROSITE" id="PS50878"/>
    </source>
</evidence>
<keyword evidence="9" id="KW-0808">Transferase</keyword>
<dbReference type="Gene3D" id="3.30.200.20">
    <property type="entry name" value="Phosphorylase Kinase, domain 1"/>
    <property type="match status" value="1"/>
</dbReference>
<dbReference type="InterPro" id="IPR048288">
    <property type="entry name" value="PDCD10_N"/>
</dbReference>
<comment type="similarity">
    <text evidence="3">Belongs to the protein kinase superfamily. STE Ser/Thr protein kinase family. STE20 subfamily.</text>
</comment>
<dbReference type="InterPro" id="IPR000719">
    <property type="entry name" value="Prot_kinase_dom"/>
</dbReference>
<keyword evidence="9" id="KW-0418">Kinase</keyword>